<reference evidence="1" key="1">
    <citation type="journal article" date="2014" name="Front. Microbiol.">
        <title>High frequency of phylogenetically diverse reductive dehalogenase-homologous genes in deep subseafloor sedimentary metagenomes.</title>
        <authorList>
            <person name="Kawai M."/>
            <person name="Futagami T."/>
            <person name="Toyoda A."/>
            <person name="Takaki Y."/>
            <person name="Nishi S."/>
            <person name="Hori S."/>
            <person name="Arai W."/>
            <person name="Tsubouchi T."/>
            <person name="Morono Y."/>
            <person name="Uchiyama I."/>
            <person name="Ito T."/>
            <person name="Fujiyama A."/>
            <person name="Inagaki F."/>
            <person name="Takami H."/>
        </authorList>
    </citation>
    <scope>NUCLEOTIDE SEQUENCE</scope>
    <source>
        <strain evidence="1">Expedition CK06-06</strain>
    </source>
</reference>
<proteinExistence type="predicted"/>
<accession>X0VY58</accession>
<comment type="caution">
    <text evidence="1">The sequence shown here is derived from an EMBL/GenBank/DDBJ whole genome shotgun (WGS) entry which is preliminary data.</text>
</comment>
<sequence length="74" mass="8409">MRLLYINNDGGGFADYVDVTEGTTVEQFFKDKMQGSKPDDFLIRVNRQPVPREYVLKEGDRVTVTPTKIEGAEI</sequence>
<protein>
    <recommendedName>
        <fullName evidence="2">Molybdopterin converting factor</fullName>
    </recommendedName>
</protein>
<evidence type="ECO:0008006" key="2">
    <source>
        <dbReference type="Google" id="ProtNLM"/>
    </source>
</evidence>
<dbReference type="SUPFAM" id="SSF54285">
    <property type="entry name" value="MoaD/ThiS"/>
    <property type="match status" value="1"/>
</dbReference>
<evidence type="ECO:0000313" key="1">
    <source>
        <dbReference type="EMBL" id="GAG05416.1"/>
    </source>
</evidence>
<organism evidence="1">
    <name type="scientific">marine sediment metagenome</name>
    <dbReference type="NCBI Taxonomy" id="412755"/>
    <lineage>
        <taxon>unclassified sequences</taxon>
        <taxon>metagenomes</taxon>
        <taxon>ecological metagenomes</taxon>
    </lineage>
</organism>
<name>X0VY58_9ZZZZ</name>
<gene>
    <name evidence="1" type="ORF">S01H1_46128</name>
</gene>
<dbReference type="InterPro" id="IPR016155">
    <property type="entry name" value="Mopterin_synth/thiamin_S_b"/>
</dbReference>
<dbReference type="Pfam" id="PF02597">
    <property type="entry name" value="ThiS"/>
    <property type="match status" value="1"/>
</dbReference>
<dbReference type="EMBL" id="BARS01029514">
    <property type="protein sequence ID" value="GAG05416.1"/>
    <property type="molecule type" value="Genomic_DNA"/>
</dbReference>
<dbReference type="AlphaFoldDB" id="X0VY58"/>
<dbReference type="InterPro" id="IPR003749">
    <property type="entry name" value="ThiS/MoaD-like"/>
</dbReference>